<sequence length="103" mass="11720">MSLQQSPNLGMQRCISSAGRDKKRLTIFRRMIQGSDKKTPGLIWRLGGHWRLHFTPTCENEQRKGSDFLQAWPETPNLKQNPWTTSMGPLASVQIEFHAATSP</sequence>
<accession>A0A366HB28</accession>
<dbReference type="Proteomes" id="UP000253426">
    <property type="component" value="Unassembled WGS sequence"/>
</dbReference>
<evidence type="ECO:0000313" key="2">
    <source>
        <dbReference type="Proteomes" id="UP000253426"/>
    </source>
</evidence>
<keyword evidence="2" id="KW-1185">Reference proteome</keyword>
<dbReference type="EMBL" id="QNRR01000010">
    <property type="protein sequence ID" value="RBP39109.1"/>
    <property type="molecule type" value="Genomic_DNA"/>
</dbReference>
<protein>
    <submittedName>
        <fullName evidence="1">Uncharacterized protein</fullName>
    </submittedName>
</protein>
<name>A0A366HB28_9BACT</name>
<reference evidence="1 2" key="1">
    <citation type="submission" date="2018-06" db="EMBL/GenBank/DDBJ databases">
        <title>Genomic Encyclopedia of Type Strains, Phase IV (KMG-IV): sequencing the most valuable type-strain genomes for metagenomic binning, comparative biology and taxonomic classification.</title>
        <authorList>
            <person name="Goeker M."/>
        </authorList>
    </citation>
    <scope>NUCLEOTIDE SEQUENCE [LARGE SCALE GENOMIC DNA]</scope>
    <source>
        <strain evidence="1 2">DSM 25532</strain>
    </source>
</reference>
<comment type="caution">
    <text evidence="1">The sequence shown here is derived from an EMBL/GenBank/DDBJ whole genome shotgun (WGS) entry which is preliminary data.</text>
</comment>
<gene>
    <name evidence="1" type="ORF">DES53_110133</name>
</gene>
<proteinExistence type="predicted"/>
<evidence type="ECO:0000313" key="1">
    <source>
        <dbReference type="EMBL" id="RBP39109.1"/>
    </source>
</evidence>
<organism evidence="1 2">
    <name type="scientific">Roseimicrobium gellanilyticum</name>
    <dbReference type="NCBI Taxonomy" id="748857"/>
    <lineage>
        <taxon>Bacteria</taxon>
        <taxon>Pseudomonadati</taxon>
        <taxon>Verrucomicrobiota</taxon>
        <taxon>Verrucomicrobiia</taxon>
        <taxon>Verrucomicrobiales</taxon>
        <taxon>Verrucomicrobiaceae</taxon>
        <taxon>Roseimicrobium</taxon>
    </lineage>
</organism>
<dbReference type="AlphaFoldDB" id="A0A366HB28"/>